<name>A0ABU1NAJ3_9BURK</name>
<sequence length="328" mass="34163">MTECRIRRRTLLAAGAAAIAAAARPVRAEEPFPSRPIKILVGAGAGGTTDITARLVGEKMGKLLGQPVVIDNKPGASGTVSVAQTVRAPADGHTLVWVGNSVMAISPYLYKNPGYDVKTLIPVGQATTSGFILVASPTLGVDNVKELVAYGKAHPGQLSFGSNGVNGSLHLLAELLKSEAGFEALHVPYKGGAESASAILGGNIQFLFDALSSNIPLVRSGKLKALAVTGPQREKELPEVPTMAEQGYPGMTTEVFFGLVAAPGTPHAVVMKLNEAMGKALADPAVREALQRSGNEPKFSTPQQFRALVDKEGARFAALLQAKGIQPE</sequence>
<evidence type="ECO:0000256" key="1">
    <source>
        <dbReference type="ARBA" id="ARBA00006987"/>
    </source>
</evidence>
<dbReference type="PIRSF" id="PIRSF017082">
    <property type="entry name" value="YflP"/>
    <property type="match status" value="1"/>
</dbReference>
<dbReference type="Pfam" id="PF03401">
    <property type="entry name" value="TctC"/>
    <property type="match status" value="1"/>
</dbReference>
<feature type="chain" id="PRO_5045920295" evidence="2">
    <location>
        <begin position="29"/>
        <end position="328"/>
    </location>
</feature>
<dbReference type="PANTHER" id="PTHR42928:SF5">
    <property type="entry name" value="BLR1237 PROTEIN"/>
    <property type="match status" value="1"/>
</dbReference>
<protein>
    <submittedName>
        <fullName evidence="3">Tripartite-type tricarboxylate transporter receptor subunit TctC</fullName>
    </submittedName>
</protein>
<comment type="caution">
    <text evidence="3">The sequence shown here is derived from an EMBL/GenBank/DDBJ whole genome shotgun (WGS) entry which is preliminary data.</text>
</comment>
<dbReference type="SUPFAM" id="SSF53850">
    <property type="entry name" value="Periplasmic binding protein-like II"/>
    <property type="match status" value="1"/>
</dbReference>
<evidence type="ECO:0000313" key="3">
    <source>
        <dbReference type="EMBL" id="MDR6535076.1"/>
    </source>
</evidence>
<dbReference type="InterPro" id="IPR042100">
    <property type="entry name" value="Bug_dom1"/>
</dbReference>
<keyword evidence="3" id="KW-0675">Receptor</keyword>
<dbReference type="PANTHER" id="PTHR42928">
    <property type="entry name" value="TRICARBOXYLATE-BINDING PROTEIN"/>
    <property type="match status" value="1"/>
</dbReference>
<evidence type="ECO:0000313" key="4">
    <source>
        <dbReference type="Proteomes" id="UP001184230"/>
    </source>
</evidence>
<dbReference type="EMBL" id="JAVDRF010000002">
    <property type="protein sequence ID" value="MDR6535076.1"/>
    <property type="molecule type" value="Genomic_DNA"/>
</dbReference>
<proteinExistence type="inferred from homology"/>
<comment type="similarity">
    <text evidence="1">Belongs to the UPF0065 (bug) family.</text>
</comment>
<accession>A0ABU1NAJ3</accession>
<dbReference type="Proteomes" id="UP001184230">
    <property type="component" value="Unassembled WGS sequence"/>
</dbReference>
<keyword evidence="2" id="KW-0732">Signal</keyword>
<dbReference type="Gene3D" id="3.40.190.150">
    <property type="entry name" value="Bordetella uptake gene, domain 1"/>
    <property type="match status" value="1"/>
</dbReference>
<dbReference type="Gene3D" id="3.40.190.10">
    <property type="entry name" value="Periplasmic binding protein-like II"/>
    <property type="match status" value="1"/>
</dbReference>
<evidence type="ECO:0000256" key="2">
    <source>
        <dbReference type="SAM" id="SignalP"/>
    </source>
</evidence>
<dbReference type="InterPro" id="IPR005064">
    <property type="entry name" value="BUG"/>
</dbReference>
<dbReference type="CDD" id="cd07012">
    <property type="entry name" value="PBP2_Bug_TTT"/>
    <property type="match status" value="1"/>
</dbReference>
<reference evidence="3 4" key="1">
    <citation type="submission" date="2023-07" db="EMBL/GenBank/DDBJ databases">
        <title>Sorghum-associated microbial communities from plants grown in Nebraska, USA.</title>
        <authorList>
            <person name="Schachtman D."/>
        </authorList>
    </citation>
    <scope>NUCLEOTIDE SEQUENCE [LARGE SCALE GENOMIC DNA]</scope>
    <source>
        <strain evidence="3 4">DS1781</strain>
    </source>
</reference>
<dbReference type="RefSeq" id="WP_309898860.1">
    <property type="nucleotide sequence ID" value="NZ_JAVDRF010000002.1"/>
</dbReference>
<gene>
    <name evidence="3" type="ORF">J2739_000836</name>
</gene>
<organism evidence="3 4">
    <name type="scientific">Variovorax soli</name>
    <dbReference type="NCBI Taxonomy" id="376815"/>
    <lineage>
        <taxon>Bacteria</taxon>
        <taxon>Pseudomonadati</taxon>
        <taxon>Pseudomonadota</taxon>
        <taxon>Betaproteobacteria</taxon>
        <taxon>Burkholderiales</taxon>
        <taxon>Comamonadaceae</taxon>
        <taxon>Variovorax</taxon>
    </lineage>
</organism>
<feature type="signal peptide" evidence="2">
    <location>
        <begin position="1"/>
        <end position="28"/>
    </location>
</feature>
<keyword evidence="4" id="KW-1185">Reference proteome</keyword>